<evidence type="ECO:0000256" key="5">
    <source>
        <dbReference type="ARBA" id="ARBA00022729"/>
    </source>
</evidence>
<keyword evidence="5" id="KW-0732">Signal</keyword>
<keyword evidence="4" id="KW-0812">Transmembrane</keyword>
<keyword evidence="6" id="KW-0677">Repeat</keyword>
<dbReference type="Gene3D" id="3.80.10.10">
    <property type="entry name" value="Ribonuclease Inhibitor"/>
    <property type="match status" value="2"/>
</dbReference>
<keyword evidence="9" id="KW-0675">Receptor</keyword>
<dbReference type="InterPro" id="IPR055414">
    <property type="entry name" value="LRR_R13L4/SHOC2-like"/>
</dbReference>
<comment type="subcellular location">
    <subcellularLocation>
        <location evidence="1">Membrane</location>
        <topology evidence="1">Single-pass type I membrane protein</topology>
    </subcellularLocation>
</comment>
<evidence type="ECO:0000256" key="6">
    <source>
        <dbReference type="ARBA" id="ARBA00022737"/>
    </source>
</evidence>
<keyword evidence="7" id="KW-1133">Transmembrane helix</keyword>
<evidence type="ECO:0000313" key="12">
    <source>
        <dbReference type="EMBL" id="KAL3738571.1"/>
    </source>
</evidence>
<dbReference type="PANTHER" id="PTHR48061:SF29">
    <property type="entry name" value="RECEPTOR-LIKE KINASE FAMILY PROTEIN, PUTATIVE-RELATED"/>
    <property type="match status" value="1"/>
</dbReference>
<evidence type="ECO:0000256" key="1">
    <source>
        <dbReference type="ARBA" id="ARBA00004479"/>
    </source>
</evidence>
<dbReference type="Proteomes" id="UP001634007">
    <property type="component" value="Unassembled WGS sequence"/>
</dbReference>
<comment type="caution">
    <text evidence="12">The sequence shown here is derived from an EMBL/GenBank/DDBJ whole genome shotgun (WGS) entry which is preliminary data.</text>
</comment>
<dbReference type="InterPro" id="IPR032675">
    <property type="entry name" value="LRR_dom_sf"/>
</dbReference>
<keyword evidence="13" id="KW-1185">Reference proteome</keyword>
<evidence type="ECO:0000256" key="4">
    <source>
        <dbReference type="ARBA" id="ARBA00022692"/>
    </source>
</evidence>
<evidence type="ECO:0000259" key="11">
    <source>
        <dbReference type="Pfam" id="PF23598"/>
    </source>
</evidence>
<accession>A0ABD3KF96</accession>
<dbReference type="AlphaFoldDB" id="A0ABD3KF96"/>
<sequence>MESLNLAFNSFSSIPYGFGNISKLQYLNLSSSGFYGEIPRDISQLSKLVSLDLSSSYETLRMQTLHMPNMGDFVHNLTRLKELDLSYVSLLSPFPPILANFSSLTLLGLESCGLSGNFPVNIFQLPNLEVLSIGSNSNLSGSFPKMHWGSPLKSVYLYKTNFSGEIPTSIGNLSLLNELIVWGCYFSRSLPSSMGNLSHLTKLNLYRNNLQGQIPVSFANLTQLSMLSLSSNNLQGQIPVSFANLTQLSVLYLSNNNLSGDSLEWVVNLTKLTDLDISAQL</sequence>
<dbReference type="Pfam" id="PF23598">
    <property type="entry name" value="LRR_14"/>
    <property type="match status" value="1"/>
</dbReference>
<evidence type="ECO:0000256" key="2">
    <source>
        <dbReference type="ARBA" id="ARBA00009592"/>
    </source>
</evidence>
<dbReference type="SUPFAM" id="SSF52058">
    <property type="entry name" value="L domain-like"/>
    <property type="match status" value="1"/>
</dbReference>
<evidence type="ECO:0000256" key="3">
    <source>
        <dbReference type="ARBA" id="ARBA00022614"/>
    </source>
</evidence>
<keyword evidence="8" id="KW-0472">Membrane</keyword>
<name>A0ABD3KF96_EUCGL</name>
<dbReference type="PANTHER" id="PTHR48061">
    <property type="entry name" value="LEUCINE-RICH REPEAT RECEPTOR PROTEIN KINASE EMS1-LIKE-RELATED"/>
    <property type="match status" value="1"/>
</dbReference>
<dbReference type="FunFam" id="3.80.10.10:FF:000041">
    <property type="entry name" value="LRR receptor-like serine/threonine-protein kinase ERECTA"/>
    <property type="match status" value="1"/>
</dbReference>
<dbReference type="InterPro" id="IPR046956">
    <property type="entry name" value="RLP23-like"/>
</dbReference>
<evidence type="ECO:0000256" key="8">
    <source>
        <dbReference type="ARBA" id="ARBA00023136"/>
    </source>
</evidence>
<dbReference type="InterPro" id="IPR001611">
    <property type="entry name" value="Leu-rich_rpt"/>
</dbReference>
<evidence type="ECO:0000256" key="10">
    <source>
        <dbReference type="ARBA" id="ARBA00023180"/>
    </source>
</evidence>
<keyword evidence="10" id="KW-0325">Glycoprotein</keyword>
<comment type="similarity">
    <text evidence="2">Belongs to the RLP family.</text>
</comment>
<evidence type="ECO:0000256" key="9">
    <source>
        <dbReference type="ARBA" id="ARBA00023170"/>
    </source>
</evidence>
<reference evidence="12 13" key="1">
    <citation type="submission" date="2024-11" db="EMBL/GenBank/DDBJ databases">
        <title>Chromosome-level genome assembly of Eucalyptus globulus Labill. provides insights into its genome evolution.</title>
        <authorList>
            <person name="Li X."/>
        </authorList>
    </citation>
    <scope>NUCLEOTIDE SEQUENCE [LARGE SCALE GENOMIC DNA]</scope>
    <source>
        <strain evidence="12">CL2024</strain>
        <tissue evidence="12">Fresh tender leaves</tissue>
    </source>
</reference>
<gene>
    <name evidence="12" type="ORF">ACJRO7_020012</name>
</gene>
<feature type="domain" description="Disease resistance R13L4/SHOC-2-like LRR" evidence="11">
    <location>
        <begin position="153"/>
        <end position="278"/>
    </location>
</feature>
<dbReference type="Pfam" id="PF00560">
    <property type="entry name" value="LRR_1"/>
    <property type="match status" value="1"/>
</dbReference>
<keyword evidence="3" id="KW-0433">Leucine-rich repeat</keyword>
<evidence type="ECO:0000256" key="7">
    <source>
        <dbReference type="ARBA" id="ARBA00022989"/>
    </source>
</evidence>
<organism evidence="12 13">
    <name type="scientific">Eucalyptus globulus</name>
    <name type="common">Tasmanian blue gum</name>
    <dbReference type="NCBI Taxonomy" id="34317"/>
    <lineage>
        <taxon>Eukaryota</taxon>
        <taxon>Viridiplantae</taxon>
        <taxon>Streptophyta</taxon>
        <taxon>Embryophyta</taxon>
        <taxon>Tracheophyta</taxon>
        <taxon>Spermatophyta</taxon>
        <taxon>Magnoliopsida</taxon>
        <taxon>eudicotyledons</taxon>
        <taxon>Gunneridae</taxon>
        <taxon>Pentapetalae</taxon>
        <taxon>rosids</taxon>
        <taxon>malvids</taxon>
        <taxon>Myrtales</taxon>
        <taxon>Myrtaceae</taxon>
        <taxon>Myrtoideae</taxon>
        <taxon>Eucalypteae</taxon>
        <taxon>Eucalyptus</taxon>
    </lineage>
</organism>
<protein>
    <recommendedName>
        <fullName evidence="11">Disease resistance R13L4/SHOC-2-like LRR domain-containing protein</fullName>
    </recommendedName>
</protein>
<evidence type="ECO:0000313" key="13">
    <source>
        <dbReference type="Proteomes" id="UP001634007"/>
    </source>
</evidence>
<proteinExistence type="inferred from homology"/>
<dbReference type="EMBL" id="JBJKBG010000005">
    <property type="protein sequence ID" value="KAL3738571.1"/>
    <property type="molecule type" value="Genomic_DNA"/>
</dbReference>
<dbReference type="GO" id="GO:0016020">
    <property type="term" value="C:membrane"/>
    <property type="evidence" value="ECO:0007669"/>
    <property type="project" value="UniProtKB-SubCell"/>
</dbReference>